<dbReference type="InterPro" id="IPR042106">
    <property type="entry name" value="Nuo/plastoQ_OxRdtase_6_NuoJ"/>
</dbReference>
<keyword evidence="2" id="KW-0812">Transmembrane</keyword>
<proteinExistence type="inferred from homology"/>
<dbReference type="PANTHER" id="PTHR33269:SF17">
    <property type="entry name" value="NADH-UBIQUINONE OXIDOREDUCTASE CHAIN 6"/>
    <property type="match status" value="1"/>
</dbReference>
<feature type="transmembrane region" description="Helical" evidence="2">
    <location>
        <begin position="90"/>
        <end position="111"/>
    </location>
</feature>
<keyword evidence="2" id="KW-1003">Cell membrane</keyword>
<protein>
    <recommendedName>
        <fullName evidence="2">NADH-quinone oxidoreductase subunit J</fullName>
        <ecNumber evidence="2">7.1.1.-</ecNumber>
    </recommendedName>
</protein>
<evidence type="ECO:0000256" key="1">
    <source>
        <dbReference type="ARBA" id="ARBA00005698"/>
    </source>
</evidence>
<dbReference type="InterPro" id="IPR001457">
    <property type="entry name" value="NADH_UbQ/plastoQ_OxRdtase_su6"/>
</dbReference>
<evidence type="ECO:0000256" key="2">
    <source>
        <dbReference type="RuleBase" id="RU004429"/>
    </source>
</evidence>
<dbReference type="GO" id="GO:0048038">
    <property type="term" value="F:quinone binding"/>
    <property type="evidence" value="ECO:0007669"/>
    <property type="project" value="UniProtKB-UniRule"/>
</dbReference>
<keyword evidence="2" id="KW-0874">Quinone</keyword>
<feature type="transmembrane region" description="Helical" evidence="2">
    <location>
        <begin position="6"/>
        <end position="24"/>
    </location>
</feature>
<keyword evidence="2" id="KW-0520">NAD</keyword>
<evidence type="ECO:0000313" key="4">
    <source>
        <dbReference type="Proteomes" id="UP000752292"/>
    </source>
</evidence>
<comment type="caution">
    <text evidence="3">The sequence shown here is derived from an EMBL/GenBank/DDBJ whole genome shotgun (WGS) entry which is preliminary data.</text>
</comment>
<gene>
    <name evidence="3" type="ORF">HY618_05115</name>
</gene>
<name>A0A932ZUW9_UNCTE</name>
<reference evidence="3" key="1">
    <citation type="submission" date="2020-07" db="EMBL/GenBank/DDBJ databases">
        <title>Huge and variable diversity of episymbiotic CPR bacteria and DPANN archaea in groundwater ecosystems.</title>
        <authorList>
            <person name="He C.Y."/>
            <person name="Keren R."/>
            <person name="Whittaker M."/>
            <person name="Farag I.F."/>
            <person name="Doudna J."/>
            <person name="Cate J.H.D."/>
            <person name="Banfield J.F."/>
        </authorList>
    </citation>
    <scope>NUCLEOTIDE SEQUENCE</scope>
    <source>
        <strain evidence="3">NC_groundwater_1370_Ag_S-0.2um_69_93</strain>
    </source>
</reference>
<evidence type="ECO:0000313" key="3">
    <source>
        <dbReference type="EMBL" id="MBI4251821.1"/>
    </source>
</evidence>
<feature type="transmembrane region" description="Helical" evidence="2">
    <location>
        <begin position="54"/>
        <end position="78"/>
    </location>
</feature>
<dbReference type="PANTHER" id="PTHR33269">
    <property type="entry name" value="NADH-UBIQUINONE OXIDOREDUCTASE CHAIN 6"/>
    <property type="match status" value="1"/>
</dbReference>
<dbReference type="Gene3D" id="1.20.120.1200">
    <property type="entry name" value="NADH-ubiquinone/plastoquinone oxidoreductase chain 6, subunit NuoJ"/>
    <property type="match status" value="1"/>
</dbReference>
<dbReference type="Pfam" id="PF00499">
    <property type="entry name" value="Oxidored_q3"/>
    <property type="match status" value="1"/>
</dbReference>
<dbReference type="AlphaFoldDB" id="A0A932ZUW9"/>
<accession>A0A932ZUW9</accession>
<dbReference type="Proteomes" id="UP000752292">
    <property type="component" value="Unassembled WGS sequence"/>
</dbReference>
<dbReference type="GO" id="GO:0005886">
    <property type="term" value="C:plasma membrane"/>
    <property type="evidence" value="ECO:0007669"/>
    <property type="project" value="UniProtKB-SubCell"/>
</dbReference>
<sequence>MAGQALFYFLALLTVAGAVAVVALPNPLYSVLSLVAAFLGLAGLYLSLNAQFVAVVQVIVYAGAIMMLFLFVVMLINLGREEKLPLRLPIQKLAGTIIGLGIFAGLVNLYVSAPLLTGAKGLFPAARLAEVGSVQAVGKVLVTQYVLPFQAMGVLLFVGIVGAVVLARRRTR</sequence>
<keyword evidence="2" id="KW-1133">Transmembrane helix</keyword>
<feature type="transmembrane region" description="Helical" evidence="2">
    <location>
        <begin position="31"/>
        <end position="48"/>
    </location>
</feature>
<keyword evidence="2" id="KW-0472">Membrane</keyword>
<dbReference type="EMBL" id="JACQRX010000221">
    <property type="protein sequence ID" value="MBI4251821.1"/>
    <property type="molecule type" value="Genomic_DNA"/>
</dbReference>
<dbReference type="EC" id="7.1.1.-" evidence="2"/>
<feature type="transmembrane region" description="Helical" evidence="2">
    <location>
        <begin position="145"/>
        <end position="167"/>
    </location>
</feature>
<organism evidence="3 4">
    <name type="scientific">Tectimicrobiota bacterium</name>
    <dbReference type="NCBI Taxonomy" id="2528274"/>
    <lineage>
        <taxon>Bacteria</taxon>
        <taxon>Pseudomonadati</taxon>
        <taxon>Nitrospinota/Tectimicrobiota group</taxon>
        <taxon>Candidatus Tectimicrobiota</taxon>
    </lineage>
</organism>
<comment type="similarity">
    <text evidence="1 2">Belongs to the complex I subunit 6 family.</text>
</comment>
<comment type="catalytic activity">
    <reaction evidence="2">
        <text>a quinone + NADH + 5 H(+)(in) = a quinol + NAD(+) + 4 H(+)(out)</text>
        <dbReference type="Rhea" id="RHEA:57888"/>
        <dbReference type="ChEBI" id="CHEBI:15378"/>
        <dbReference type="ChEBI" id="CHEBI:24646"/>
        <dbReference type="ChEBI" id="CHEBI:57540"/>
        <dbReference type="ChEBI" id="CHEBI:57945"/>
        <dbReference type="ChEBI" id="CHEBI:132124"/>
    </reaction>
</comment>
<comment type="function">
    <text evidence="2">NDH-1 shuttles electrons from NADH, via FMN and iron-sulfur (Fe-S) centers, to quinones in the respiratory chain. Couples the redox reaction to proton translocation (for every two electrons transferred, four hydrogen ions are translocated across the cytoplasmic membrane), and thus conserves the redox energy in a proton gradient.</text>
</comment>
<comment type="subcellular location">
    <subcellularLocation>
        <location evidence="2">Cell membrane</location>
        <topology evidence="2">Multi-pass membrane protein</topology>
    </subcellularLocation>
</comment>
<dbReference type="GO" id="GO:0008137">
    <property type="term" value="F:NADH dehydrogenase (ubiquinone) activity"/>
    <property type="evidence" value="ECO:0007669"/>
    <property type="project" value="UniProtKB-UniRule"/>
</dbReference>